<organism evidence="3 4">
    <name type="scientific">Sphingomonas rhizophila</name>
    <dbReference type="NCBI Taxonomy" id="2071607"/>
    <lineage>
        <taxon>Bacteria</taxon>
        <taxon>Pseudomonadati</taxon>
        <taxon>Pseudomonadota</taxon>
        <taxon>Alphaproteobacteria</taxon>
        <taxon>Sphingomonadales</taxon>
        <taxon>Sphingomonadaceae</taxon>
        <taxon>Sphingomonas</taxon>
    </lineage>
</organism>
<dbReference type="Proteomes" id="UP000515955">
    <property type="component" value="Chromosome"/>
</dbReference>
<keyword evidence="4" id="KW-1185">Reference proteome</keyword>
<dbReference type="EMBL" id="CP060717">
    <property type="protein sequence ID" value="QNN66114.1"/>
    <property type="molecule type" value="Genomic_DNA"/>
</dbReference>
<protein>
    <recommendedName>
        <fullName evidence="2">DUF5681 domain-containing protein</fullName>
    </recommendedName>
</protein>
<dbReference type="KEGG" id="srhi:H9L12_00825"/>
<evidence type="ECO:0000256" key="1">
    <source>
        <dbReference type="SAM" id="MobiDB-lite"/>
    </source>
</evidence>
<dbReference type="InterPro" id="IPR043736">
    <property type="entry name" value="DUF5681"/>
</dbReference>
<reference evidence="3 4" key="1">
    <citation type="submission" date="2020-08" db="EMBL/GenBank/DDBJ databases">
        <title>Genome sequence of Sphingomonas rhizophila KACC 19189T.</title>
        <authorList>
            <person name="Hyun D.-W."/>
            <person name="Bae J.-W."/>
        </authorList>
    </citation>
    <scope>NUCLEOTIDE SEQUENCE [LARGE SCALE GENOMIC DNA]</scope>
    <source>
        <strain evidence="3 4">KACC 19189</strain>
    </source>
</reference>
<dbReference type="Pfam" id="PF18932">
    <property type="entry name" value="DUF5681"/>
    <property type="match status" value="1"/>
</dbReference>
<proteinExistence type="predicted"/>
<gene>
    <name evidence="3" type="ORF">H9L12_00825</name>
</gene>
<name>A0A7G9SE39_9SPHN</name>
<evidence type="ECO:0000313" key="3">
    <source>
        <dbReference type="EMBL" id="QNN66114.1"/>
    </source>
</evidence>
<evidence type="ECO:0000313" key="4">
    <source>
        <dbReference type="Proteomes" id="UP000515955"/>
    </source>
</evidence>
<evidence type="ECO:0000259" key="2">
    <source>
        <dbReference type="Pfam" id="PF18932"/>
    </source>
</evidence>
<feature type="domain" description="DUF5681" evidence="2">
    <location>
        <begin position="19"/>
        <end position="93"/>
    </location>
</feature>
<feature type="region of interest" description="Disordered" evidence="1">
    <location>
        <begin position="1"/>
        <end position="42"/>
    </location>
</feature>
<accession>A0A7G9SE39</accession>
<sequence>MTQSRRDEPELGYGKPPVSNRFKKGQSGNPKGRPKNRKRGLPYDHILGQMVTIREGGRERRVTAAEAFLLHLTKKGLEGDSAAARAALAAIEDARSKRPEEQTLARTIVCKSVSPGSVGQAIDALGMAVKLHPYTKDARYALKPWIVQVAVNRLKPGKLTLADQQVVVAATRTPEKVVWPDWWEARS</sequence>
<dbReference type="AlphaFoldDB" id="A0A7G9SE39"/>